<reference evidence="2 3" key="1">
    <citation type="submission" date="2020-07" db="EMBL/GenBank/DDBJ databases">
        <title>Sequencing the genomes of 1000 actinobacteria strains.</title>
        <authorList>
            <person name="Klenk H.-P."/>
        </authorList>
    </citation>
    <scope>NUCLEOTIDE SEQUENCE [LARGE SCALE GENOMIC DNA]</scope>
    <source>
        <strain evidence="2 3">DSM 45278</strain>
    </source>
</reference>
<dbReference type="RefSeq" id="WP_218908710.1">
    <property type="nucleotide sequence ID" value="NZ_JACCHL010000001.1"/>
</dbReference>
<evidence type="ECO:0000313" key="2">
    <source>
        <dbReference type="EMBL" id="NYH52999.1"/>
    </source>
</evidence>
<feature type="transmembrane region" description="Helical" evidence="1">
    <location>
        <begin position="12"/>
        <end position="33"/>
    </location>
</feature>
<dbReference type="Proteomes" id="UP000584931">
    <property type="component" value="Unassembled WGS sequence"/>
</dbReference>
<dbReference type="EMBL" id="JACCHL010000001">
    <property type="protein sequence ID" value="NYH52999.1"/>
    <property type="molecule type" value="Genomic_DNA"/>
</dbReference>
<proteinExistence type="predicted"/>
<comment type="caution">
    <text evidence="2">The sequence shown here is derived from an EMBL/GenBank/DDBJ whole genome shotgun (WGS) entry which is preliminary data.</text>
</comment>
<keyword evidence="1" id="KW-1133">Transmembrane helix</keyword>
<dbReference type="AlphaFoldDB" id="A0A7Z0BL35"/>
<name>A0A7Z0BL35_9ACTN</name>
<sequence>MLTAAQVVHGHALTGVLTGVAAVCTAIASIHGYQQAHREPMNHSSESTVHSLYAIVGVPSAATFTSVKTCGRSAGGVLLEANKVIAFREGERP</sequence>
<keyword evidence="1" id="KW-0812">Transmembrane</keyword>
<protein>
    <submittedName>
        <fullName evidence="2">Uncharacterized protein</fullName>
    </submittedName>
</protein>
<keyword evidence="1" id="KW-0472">Membrane</keyword>
<evidence type="ECO:0000313" key="3">
    <source>
        <dbReference type="Proteomes" id="UP000584931"/>
    </source>
</evidence>
<gene>
    <name evidence="2" type="ORF">HNR06_002588</name>
</gene>
<organism evidence="2 3">
    <name type="scientific">Nocardiopsis sinuspersici</name>
    <dbReference type="NCBI Taxonomy" id="501010"/>
    <lineage>
        <taxon>Bacteria</taxon>
        <taxon>Bacillati</taxon>
        <taxon>Actinomycetota</taxon>
        <taxon>Actinomycetes</taxon>
        <taxon>Streptosporangiales</taxon>
        <taxon>Nocardiopsidaceae</taxon>
        <taxon>Nocardiopsis</taxon>
    </lineage>
</organism>
<evidence type="ECO:0000256" key="1">
    <source>
        <dbReference type="SAM" id="Phobius"/>
    </source>
</evidence>
<accession>A0A7Z0BL35</accession>